<keyword evidence="1" id="KW-0732">Signal</keyword>
<dbReference type="AlphaFoldDB" id="A0A8J8G836"/>
<comment type="caution">
    <text evidence="2">The sequence shown here is derived from an EMBL/GenBank/DDBJ whole genome shotgun (WGS) entry which is preliminary data.</text>
</comment>
<reference evidence="2" key="1">
    <citation type="submission" date="2020-05" db="EMBL/GenBank/DDBJ databases">
        <title>Genomic Encyclopedia of Type Strains, Phase IV (KMG-V): Genome sequencing to study the core and pangenomes of soil and plant-associated prokaryotes.</title>
        <authorList>
            <person name="Whitman W."/>
        </authorList>
    </citation>
    <scope>NUCLEOTIDE SEQUENCE</scope>
    <source>
        <strain evidence="2">16F</strain>
    </source>
</reference>
<evidence type="ECO:0000256" key="1">
    <source>
        <dbReference type="SAM" id="SignalP"/>
    </source>
</evidence>
<name>A0A8J8G836_9FLAO</name>
<evidence type="ECO:0000313" key="2">
    <source>
        <dbReference type="EMBL" id="NRS92903.1"/>
    </source>
</evidence>
<sequence>MKFLSAILLFLVTLLSAQNHRFVYDYTFVKDSLEQDKPISEAMTLDITPNGSRYYSYGIYERDSTMQAEMSKQLKMATNGSNISFKSISTSSKATIKSVVNKSYPNFAISSNEKMGMNTYKVTDARNIIWKIQPEKMMVGKFNAQKATTEMYGRRWTAWFSTELPFQDGPYKFHGLPGLIVKIEDETKSHIIELQGVKILPKDFAFTQDNEMFSGSTITLDYNKFKKAYLENRENPSKGMRQMSSGMGSTSNGSTFVSSSFVMKDQNGKVLDPNKMMNEMDAKAKEANKKNNNLLELDLLK</sequence>
<dbReference type="InterPro" id="IPR005901">
    <property type="entry name" value="GLPGLI"/>
</dbReference>
<dbReference type="EMBL" id="JABSNO010000013">
    <property type="protein sequence ID" value="NRS92903.1"/>
    <property type="molecule type" value="Genomic_DNA"/>
</dbReference>
<dbReference type="Proteomes" id="UP000610746">
    <property type="component" value="Unassembled WGS sequence"/>
</dbReference>
<keyword evidence="3" id="KW-1185">Reference proteome</keyword>
<accession>A0A8J8G836</accession>
<dbReference type="Pfam" id="PF09697">
    <property type="entry name" value="Porph_ging"/>
    <property type="match status" value="1"/>
</dbReference>
<organism evidence="2 3">
    <name type="scientific">Frigoriflavimonas asaccharolytica</name>
    <dbReference type="NCBI Taxonomy" id="2735899"/>
    <lineage>
        <taxon>Bacteria</taxon>
        <taxon>Pseudomonadati</taxon>
        <taxon>Bacteroidota</taxon>
        <taxon>Flavobacteriia</taxon>
        <taxon>Flavobacteriales</taxon>
        <taxon>Weeksellaceae</taxon>
        <taxon>Frigoriflavimonas</taxon>
    </lineage>
</organism>
<dbReference type="NCBIfam" id="TIGR01200">
    <property type="entry name" value="GLPGLI"/>
    <property type="match status" value="1"/>
</dbReference>
<feature type="chain" id="PRO_5035294864" evidence="1">
    <location>
        <begin position="22"/>
        <end position="301"/>
    </location>
</feature>
<proteinExistence type="predicted"/>
<dbReference type="RefSeq" id="WP_173779484.1">
    <property type="nucleotide sequence ID" value="NZ_JABSNO010000013.1"/>
</dbReference>
<gene>
    <name evidence="2" type="ORF">HNQ03_001984</name>
</gene>
<feature type="signal peptide" evidence="1">
    <location>
        <begin position="1"/>
        <end position="21"/>
    </location>
</feature>
<evidence type="ECO:0000313" key="3">
    <source>
        <dbReference type="Proteomes" id="UP000610746"/>
    </source>
</evidence>
<protein>
    <submittedName>
        <fullName evidence="2">GLPGLI family protein</fullName>
    </submittedName>
</protein>